<feature type="transmembrane region" description="Helical" evidence="1">
    <location>
        <begin position="35"/>
        <end position="55"/>
    </location>
</feature>
<keyword evidence="1" id="KW-1133">Transmembrane helix</keyword>
<organism evidence="2 3">
    <name type="scientific">Tumidithrix elongata BACA0141</name>
    <dbReference type="NCBI Taxonomy" id="2716417"/>
    <lineage>
        <taxon>Bacteria</taxon>
        <taxon>Bacillati</taxon>
        <taxon>Cyanobacteriota</taxon>
        <taxon>Cyanophyceae</taxon>
        <taxon>Pseudanabaenales</taxon>
        <taxon>Pseudanabaenaceae</taxon>
        <taxon>Tumidithrix</taxon>
        <taxon>Tumidithrix elongata</taxon>
    </lineage>
</organism>
<gene>
    <name evidence="2" type="ORF">V2H45_05890</name>
</gene>
<protein>
    <submittedName>
        <fullName evidence="2">Uncharacterized protein</fullName>
    </submittedName>
</protein>
<comment type="caution">
    <text evidence="2">The sequence shown here is derived from an EMBL/GenBank/DDBJ whole genome shotgun (WGS) entry which is preliminary data.</text>
</comment>
<feature type="transmembrane region" description="Helical" evidence="1">
    <location>
        <begin position="86"/>
        <end position="104"/>
    </location>
</feature>
<feature type="transmembrane region" description="Helical" evidence="1">
    <location>
        <begin position="61"/>
        <end position="81"/>
    </location>
</feature>
<sequence>MVKYIGLGLMILGIYLLGKTITFNTVIFNPPFSNLLADLSIPLLLGGIATLFFGGLGNRNYALTSIVGSFIAMFSSGFIVVRSINLWDLVLGFGAIFAGGYLFMTDKADLD</sequence>
<feature type="transmembrane region" description="Helical" evidence="1">
    <location>
        <begin position="6"/>
        <end position="28"/>
    </location>
</feature>
<dbReference type="EMBL" id="JAZBJZ010000015">
    <property type="protein sequence ID" value="MEE3716272.1"/>
    <property type="molecule type" value="Genomic_DNA"/>
</dbReference>
<dbReference type="RefSeq" id="WP_330482699.1">
    <property type="nucleotide sequence ID" value="NZ_JAZBJZ010000015.1"/>
</dbReference>
<evidence type="ECO:0000313" key="3">
    <source>
        <dbReference type="Proteomes" id="UP001333818"/>
    </source>
</evidence>
<evidence type="ECO:0000313" key="2">
    <source>
        <dbReference type="EMBL" id="MEE3716272.1"/>
    </source>
</evidence>
<dbReference type="AlphaFoldDB" id="A0AAW9PR33"/>
<dbReference type="Proteomes" id="UP001333818">
    <property type="component" value="Unassembled WGS sequence"/>
</dbReference>
<reference evidence="2" key="1">
    <citation type="submission" date="2024-01" db="EMBL/GenBank/DDBJ databases">
        <title>Bank of Algae and Cyanobacteria of the Azores (BACA) strain genomes.</title>
        <authorList>
            <person name="Luz R."/>
            <person name="Cordeiro R."/>
            <person name="Fonseca A."/>
            <person name="Goncalves V."/>
        </authorList>
    </citation>
    <scope>NUCLEOTIDE SEQUENCE</scope>
    <source>
        <strain evidence="2">BACA0141</strain>
    </source>
</reference>
<keyword evidence="1" id="KW-0812">Transmembrane</keyword>
<evidence type="ECO:0000256" key="1">
    <source>
        <dbReference type="SAM" id="Phobius"/>
    </source>
</evidence>
<name>A0AAW9PR33_9CYAN</name>
<proteinExistence type="predicted"/>
<accession>A0AAW9PR33</accession>
<keyword evidence="3" id="KW-1185">Reference proteome</keyword>
<keyword evidence="1" id="KW-0472">Membrane</keyword>